<accession>A0ABQ0I795</accession>
<reference evidence="1 2" key="1">
    <citation type="journal article" date="2014" name="Environ. Microbiol.">
        <title>Comparative genomics of the marine bacterial genus Glaciecola reveals the high degree of genomic diversity and genomic characteristic for cold adaptation.</title>
        <authorList>
            <person name="Qin Q.L."/>
            <person name="Xie B.B."/>
            <person name="Yu Y."/>
            <person name="Shu Y.L."/>
            <person name="Rong J.C."/>
            <person name="Zhang Y.J."/>
            <person name="Zhao D.L."/>
            <person name="Chen X.L."/>
            <person name="Zhang X.Y."/>
            <person name="Chen B."/>
            <person name="Zhou B.C."/>
            <person name="Zhang Y.Z."/>
        </authorList>
    </citation>
    <scope>NUCLEOTIDE SEQUENCE [LARGE SCALE GENOMIC DNA]</scope>
    <source>
        <strain evidence="1 2">NO2</strain>
    </source>
</reference>
<dbReference type="Proteomes" id="UP000008372">
    <property type="component" value="Unassembled WGS sequence"/>
</dbReference>
<proteinExistence type="predicted"/>
<gene>
    <name evidence="1" type="ORF">GAGA_2373</name>
</gene>
<dbReference type="EMBL" id="BAEK01000037">
    <property type="protein sequence ID" value="GAC05224.1"/>
    <property type="molecule type" value="Genomic_DNA"/>
</dbReference>
<name>A0ABQ0I795_9ALTE</name>
<evidence type="ECO:0000313" key="1">
    <source>
        <dbReference type="EMBL" id="GAC05224.1"/>
    </source>
</evidence>
<comment type="caution">
    <text evidence="1">The sequence shown here is derived from an EMBL/GenBank/DDBJ whole genome shotgun (WGS) entry which is preliminary data.</text>
</comment>
<protein>
    <submittedName>
        <fullName evidence="1">Uncharacterized protein</fullName>
    </submittedName>
</protein>
<evidence type="ECO:0000313" key="2">
    <source>
        <dbReference type="Proteomes" id="UP000008372"/>
    </source>
</evidence>
<organism evidence="1 2">
    <name type="scientific">Paraglaciecola agarilytica NO2</name>
    <dbReference type="NCBI Taxonomy" id="1125747"/>
    <lineage>
        <taxon>Bacteria</taxon>
        <taxon>Pseudomonadati</taxon>
        <taxon>Pseudomonadota</taxon>
        <taxon>Gammaproteobacteria</taxon>
        <taxon>Alteromonadales</taxon>
        <taxon>Alteromonadaceae</taxon>
        <taxon>Paraglaciecola</taxon>
    </lineage>
</organism>
<sequence length="48" mass="5523">MRQHGGCEEIKLIVQCYMAEEALHVCWPTLSFKPGVIFYLDLLVLGNR</sequence>
<keyword evidence="2" id="KW-1185">Reference proteome</keyword>